<dbReference type="EMBL" id="CP002160">
    <property type="protein sequence ID" value="ADL53540.1"/>
    <property type="molecule type" value="Genomic_DNA"/>
</dbReference>
<dbReference type="Proteomes" id="UP000002730">
    <property type="component" value="Chromosome"/>
</dbReference>
<evidence type="ECO:0000313" key="4">
    <source>
        <dbReference type="Proteomes" id="UP000002730"/>
    </source>
</evidence>
<keyword evidence="4" id="KW-1185">Reference proteome</keyword>
<evidence type="ECO:0000256" key="1">
    <source>
        <dbReference type="ARBA" id="ARBA00022801"/>
    </source>
</evidence>
<accession>D9SKW8</accession>
<dbReference type="OrthoDB" id="9804747at2"/>
<dbReference type="CDD" id="cd00077">
    <property type="entry name" value="HDc"/>
    <property type="match status" value="1"/>
</dbReference>
<dbReference type="GO" id="GO:0004112">
    <property type="term" value="F:cyclic-nucleotide phosphodiesterase activity"/>
    <property type="evidence" value="ECO:0007669"/>
    <property type="project" value="UniProtKB-ARBA"/>
</dbReference>
<dbReference type="InterPro" id="IPR052020">
    <property type="entry name" value="Cyclic_di-GMP/3'3'-cGAMP_PDE"/>
</dbReference>
<feature type="domain" description="HD-GYP" evidence="2">
    <location>
        <begin position="313"/>
        <end position="510"/>
    </location>
</feature>
<dbReference type="eggNOG" id="COG3437">
    <property type="taxonomic scope" value="Bacteria"/>
</dbReference>
<dbReference type="GO" id="GO:0009214">
    <property type="term" value="P:cyclic nucleotide catabolic process"/>
    <property type="evidence" value="ECO:0007669"/>
    <property type="project" value="UniProtKB-ARBA"/>
</dbReference>
<dbReference type="PROSITE" id="PS51832">
    <property type="entry name" value="HD_GYP"/>
    <property type="match status" value="1"/>
</dbReference>
<dbReference type="RefSeq" id="WP_010073881.1">
    <property type="nucleotide sequence ID" value="NC_014393.1"/>
</dbReference>
<dbReference type="InterPro" id="IPR037522">
    <property type="entry name" value="HD_GYP_dom"/>
</dbReference>
<dbReference type="InterPro" id="IPR003607">
    <property type="entry name" value="HD/PDEase_dom"/>
</dbReference>
<evidence type="ECO:0000259" key="2">
    <source>
        <dbReference type="PROSITE" id="PS51832"/>
    </source>
</evidence>
<dbReference type="KEGG" id="ccb:Clocel_3874"/>
<name>D9SKW8_CLOC7</name>
<dbReference type="SUPFAM" id="SSF109604">
    <property type="entry name" value="HD-domain/PDEase-like"/>
    <property type="match status" value="1"/>
</dbReference>
<proteinExistence type="predicted"/>
<dbReference type="Gene3D" id="1.10.3210.10">
    <property type="entry name" value="Hypothetical protein af1432"/>
    <property type="match status" value="1"/>
</dbReference>
<dbReference type="AlphaFoldDB" id="D9SKW8"/>
<dbReference type="Pfam" id="PF11849">
    <property type="entry name" value="DUF3369"/>
    <property type="match status" value="1"/>
</dbReference>
<dbReference type="PANTHER" id="PTHR45228:SF9">
    <property type="entry name" value="3'3'-CGAMP-SPECIFIC PHOSPHODIESTERASE 2"/>
    <property type="match status" value="1"/>
</dbReference>
<dbReference type="PANTHER" id="PTHR45228">
    <property type="entry name" value="CYCLIC DI-GMP PHOSPHODIESTERASE TM_0186-RELATED"/>
    <property type="match status" value="1"/>
</dbReference>
<dbReference type="STRING" id="573061.Clocel_3874"/>
<dbReference type="InterPro" id="IPR021800">
    <property type="entry name" value="DUF3369"/>
</dbReference>
<dbReference type="FunFam" id="1.10.3210.10:FF:000018">
    <property type="entry name" value="Two-component system response regulator"/>
    <property type="match status" value="1"/>
</dbReference>
<evidence type="ECO:0000313" key="3">
    <source>
        <dbReference type="EMBL" id="ADL53540.1"/>
    </source>
</evidence>
<sequence length="516" mass="59116">MFNPLNKDFLTFKDIEGLLTYKTIDILIVDNNPDFYINFSELLNSKKINERPVKISIAENLCETKKILSTNKNISIIFLDSDEEYLACELITFIKSKEEIKHIRIILTYSDISLAMNSKLVSKYTIADVKLKSELENPQILLSIFSHAQTYEQLVSIEYTKEGFHRVIESSKKFLRYNSIKKCASITLSQLHSILNLNKNKDIQKSSAFFISNLSGEYRIIYGKGFFKDYNDKNPIDVLSPSLYNAVQFSLSEHSCLYTNNCLLLYFKSDSNIDNLIFIDNVPGLSEFDINLGRMFCNNVSMSLDNIYLNDEIENTQKEIIYTLGEITETRSKETGNHVKRVAEYSKLLALKYGLSSKEAEIIQLSSPMHDVGKLAIPDIILNKPGKLTNEEFNIMKSHSKIGYEMLKNSHKPLMKTASIIALEHHERYDGTGYPYGLKGDSISIEGRITAVADVFDALGSSRSYKEAWDMESIYALLKDQKGHHFDPDLINIFFDNLKEFLDIKENYDDRFAIAK</sequence>
<keyword evidence="1 3" id="KW-0378">Hydrolase</keyword>
<dbReference type="SMART" id="SM00471">
    <property type="entry name" value="HDc"/>
    <property type="match status" value="1"/>
</dbReference>
<organism evidence="3 4">
    <name type="scientific">Clostridium cellulovorans (strain ATCC 35296 / DSM 3052 / OCM 3 / 743B)</name>
    <dbReference type="NCBI Taxonomy" id="573061"/>
    <lineage>
        <taxon>Bacteria</taxon>
        <taxon>Bacillati</taxon>
        <taxon>Bacillota</taxon>
        <taxon>Clostridia</taxon>
        <taxon>Eubacteriales</taxon>
        <taxon>Clostridiaceae</taxon>
        <taxon>Clostridium</taxon>
    </lineage>
</organism>
<gene>
    <name evidence="3" type="ordered locus">Clocel_3874</name>
</gene>
<dbReference type="Pfam" id="PF13487">
    <property type="entry name" value="HD_5"/>
    <property type="match status" value="1"/>
</dbReference>
<reference evidence="3 4" key="1">
    <citation type="submission" date="2010-08" db="EMBL/GenBank/DDBJ databases">
        <title>Complete sequence of Clostridium cellulovorans 743B.</title>
        <authorList>
            <consortium name="US DOE Joint Genome Institute"/>
            <person name="Lucas S."/>
            <person name="Copeland A."/>
            <person name="Lapidus A."/>
            <person name="Cheng J.-F."/>
            <person name="Bruce D."/>
            <person name="Goodwin L."/>
            <person name="Pitluck S."/>
            <person name="Chertkov O."/>
            <person name="Detter J.C."/>
            <person name="Han C."/>
            <person name="Tapia R."/>
            <person name="Land M."/>
            <person name="Hauser L."/>
            <person name="Chang Y.-J."/>
            <person name="Jeffries C."/>
            <person name="Kyrpides N."/>
            <person name="Ivanova N."/>
            <person name="Mikhailova N."/>
            <person name="Hemme C.L."/>
            <person name="Woyke T."/>
        </authorList>
    </citation>
    <scope>NUCLEOTIDE SEQUENCE [LARGE SCALE GENOMIC DNA]</scope>
    <source>
        <strain evidence="4">ATCC 35296 / DSM 3052 / OCM 3 / 743B</strain>
    </source>
</reference>
<protein>
    <submittedName>
        <fullName evidence="3">Metal dependent phosphohydrolase</fullName>
    </submittedName>
</protein>
<dbReference type="HOGENOM" id="CLU_000445_92_10_9"/>